<protein>
    <submittedName>
        <fullName evidence="1">Uncharacterized protein</fullName>
    </submittedName>
</protein>
<name>A0A165P6A7_9AGAM</name>
<reference evidence="1 2" key="1">
    <citation type="journal article" date="2016" name="Mol. Biol. Evol.">
        <title>Comparative Genomics of Early-Diverging Mushroom-Forming Fungi Provides Insights into the Origins of Lignocellulose Decay Capabilities.</title>
        <authorList>
            <person name="Nagy L.G."/>
            <person name="Riley R."/>
            <person name="Tritt A."/>
            <person name="Adam C."/>
            <person name="Daum C."/>
            <person name="Floudas D."/>
            <person name="Sun H."/>
            <person name="Yadav J.S."/>
            <person name="Pangilinan J."/>
            <person name="Larsson K.H."/>
            <person name="Matsuura K."/>
            <person name="Barry K."/>
            <person name="Labutti K."/>
            <person name="Kuo R."/>
            <person name="Ohm R.A."/>
            <person name="Bhattacharya S.S."/>
            <person name="Shirouzu T."/>
            <person name="Yoshinaga Y."/>
            <person name="Martin F.M."/>
            <person name="Grigoriev I.V."/>
            <person name="Hibbett D.S."/>
        </authorList>
    </citation>
    <scope>NUCLEOTIDE SEQUENCE [LARGE SCALE GENOMIC DNA]</scope>
    <source>
        <strain evidence="1 2">HHB14362 ss-1</strain>
    </source>
</reference>
<evidence type="ECO:0000313" key="1">
    <source>
        <dbReference type="EMBL" id="KZT20581.1"/>
    </source>
</evidence>
<dbReference type="Proteomes" id="UP000076761">
    <property type="component" value="Unassembled WGS sequence"/>
</dbReference>
<dbReference type="InterPro" id="IPR027417">
    <property type="entry name" value="P-loop_NTPase"/>
</dbReference>
<dbReference type="STRING" id="1314782.A0A165P6A7"/>
<dbReference type="OrthoDB" id="391988at2759"/>
<keyword evidence="2" id="KW-1185">Reference proteome</keyword>
<proteinExistence type="predicted"/>
<dbReference type="InParanoid" id="A0A165P6A7"/>
<sequence length="528" mass="58889">MSDSLTLDAPSETGHEADYQTDLTPTIQSVLDECSRFRILVVGKSGVGKSSLINQAFGVDAAVRIVRIIQRVLTPDFWTISHDRPGVTSIEDEIYSDSNLRFVLHDSQGYEHGENRNMQTLKTFIVDRCSRPRVADRLHAIWLCIATPYANQRVLQYGDEELFRVVSDKVPLIVVFTQYDFLVGAKEMEMYKTVKDEEELHTRAVKEAEKSFKKDCLKLIKPLIKSSVPIIHVSVKPGYEDALQSLIKLTLEQVDPTVASQSAPSFSLSRLLSSRQQPPDSSEIDANTVGIMLATAQRVDVETNIQGSIRIGRRQYWRSLGSSVHFLGKDIGTCLDVIHRDIVLVLNFKDIESLLLTEDVKVKVLGILGDLGPRDQSPNRAMQVSCLILDIRSCFTHAQSSLDTAKNAAGAVGATTTLWAANVHPLAFVTIPITAAMVLAKWGYDVYQEIPAILKCFMAYIIDLTIVMQKLFPKSLPSSNKSLTTADVDAALEIKEFVDQRATWKAVKKDPVLEKIVELIDKYQPRRG</sequence>
<evidence type="ECO:0000313" key="2">
    <source>
        <dbReference type="Proteomes" id="UP000076761"/>
    </source>
</evidence>
<dbReference type="CDD" id="cd00882">
    <property type="entry name" value="Ras_like_GTPase"/>
    <property type="match status" value="1"/>
</dbReference>
<organism evidence="1 2">
    <name type="scientific">Neolentinus lepideus HHB14362 ss-1</name>
    <dbReference type="NCBI Taxonomy" id="1314782"/>
    <lineage>
        <taxon>Eukaryota</taxon>
        <taxon>Fungi</taxon>
        <taxon>Dikarya</taxon>
        <taxon>Basidiomycota</taxon>
        <taxon>Agaricomycotina</taxon>
        <taxon>Agaricomycetes</taxon>
        <taxon>Gloeophyllales</taxon>
        <taxon>Gloeophyllaceae</taxon>
        <taxon>Neolentinus</taxon>
    </lineage>
</organism>
<dbReference type="SUPFAM" id="SSF52540">
    <property type="entry name" value="P-loop containing nucleoside triphosphate hydrolases"/>
    <property type="match status" value="1"/>
</dbReference>
<dbReference type="EMBL" id="KV425618">
    <property type="protein sequence ID" value="KZT20581.1"/>
    <property type="molecule type" value="Genomic_DNA"/>
</dbReference>
<gene>
    <name evidence="1" type="ORF">NEOLEDRAFT_1182434</name>
</gene>
<dbReference type="AlphaFoldDB" id="A0A165P6A7"/>
<accession>A0A165P6A7</accession>
<dbReference type="Gene3D" id="3.40.50.300">
    <property type="entry name" value="P-loop containing nucleotide triphosphate hydrolases"/>
    <property type="match status" value="1"/>
</dbReference>